<dbReference type="GO" id="GO:0004190">
    <property type="term" value="F:aspartic-type endopeptidase activity"/>
    <property type="evidence" value="ECO:0007669"/>
    <property type="project" value="UniProtKB-UniRule"/>
</dbReference>
<reference evidence="11" key="2">
    <citation type="submission" date="2021-04" db="EMBL/GenBank/DDBJ databases">
        <authorList>
            <person name="Gilroy R."/>
        </authorList>
    </citation>
    <scope>NUCLEOTIDE SEQUENCE</scope>
    <source>
        <strain evidence="11">ChiGjej4B4-12881</strain>
    </source>
</reference>
<dbReference type="Pfam" id="PF01252">
    <property type="entry name" value="Peptidase_A8"/>
    <property type="match status" value="1"/>
</dbReference>
<keyword evidence="5 9" id="KW-0064">Aspartyl protease</keyword>
<comment type="function">
    <text evidence="9">This protein specifically catalyzes the removal of signal peptides from prolipoproteins.</text>
</comment>
<dbReference type="InterPro" id="IPR001872">
    <property type="entry name" value="Peptidase_A8"/>
</dbReference>
<feature type="transmembrane region" description="Helical" evidence="9">
    <location>
        <begin position="93"/>
        <end position="111"/>
    </location>
</feature>
<proteinExistence type="inferred from homology"/>
<keyword evidence="6 9" id="KW-0378">Hydrolase</keyword>
<feature type="transmembrane region" description="Helical" evidence="9">
    <location>
        <begin position="66"/>
        <end position="84"/>
    </location>
</feature>
<dbReference type="GO" id="GO:0005886">
    <property type="term" value="C:plasma membrane"/>
    <property type="evidence" value="ECO:0007669"/>
    <property type="project" value="UniProtKB-SubCell"/>
</dbReference>
<dbReference type="Proteomes" id="UP000886780">
    <property type="component" value="Unassembled WGS sequence"/>
</dbReference>
<feature type="transmembrane region" description="Helical" evidence="9">
    <location>
        <begin position="131"/>
        <end position="155"/>
    </location>
</feature>
<evidence type="ECO:0000256" key="3">
    <source>
        <dbReference type="ARBA" id="ARBA00022670"/>
    </source>
</evidence>
<keyword evidence="4 9" id="KW-0812">Transmembrane</keyword>
<evidence type="ECO:0000256" key="10">
    <source>
        <dbReference type="RuleBase" id="RU004181"/>
    </source>
</evidence>
<name>A0A9D2AW13_9FIRM</name>
<dbReference type="PANTHER" id="PTHR33695:SF1">
    <property type="entry name" value="LIPOPROTEIN SIGNAL PEPTIDASE"/>
    <property type="match status" value="1"/>
</dbReference>
<comment type="subcellular location">
    <subcellularLocation>
        <location evidence="9">Cell membrane</location>
        <topology evidence="9">Multi-pass membrane protein</topology>
    </subcellularLocation>
</comment>
<dbReference type="PANTHER" id="PTHR33695">
    <property type="entry name" value="LIPOPROTEIN SIGNAL PEPTIDASE"/>
    <property type="match status" value="1"/>
</dbReference>
<evidence type="ECO:0000256" key="5">
    <source>
        <dbReference type="ARBA" id="ARBA00022750"/>
    </source>
</evidence>
<sequence>MKKKWEQFAAFFLGCALLVGLDQWTKALASAHLKGAPPIVVLDGIFELTYLENRGAAFGLLQGQQAVFLVIAIAVMAAAVYGVWRMPPERKYIPLYLCAVGLVSGAAGNMIDRLAQGYVVDFFYFCLIDFPVFNVADCYVTLSAAVLALTILFYYRDQDLEPFSLRRQKGEIR</sequence>
<keyword evidence="2 9" id="KW-1003">Cell membrane</keyword>
<dbReference type="NCBIfam" id="TIGR00077">
    <property type="entry name" value="lspA"/>
    <property type="match status" value="1"/>
</dbReference>
<comment type="pathway">
    <text evidence="9">Protein modification; lipoprotein biosynthesis (signal peptide cleavage).</text>
</comment>
<evidence type="ECO:0000256" key="7">
    <source>
        <dbReference type="ARBA" id="ARBA00022989"/>
    </source>
</evidence>
<comment type="catalytic activity">
    <reaction evidence="9">
        <text>Release of signal peptides from bacterial membrane prolipoproteins. Hydrolyzes -Xaa-Yaa-Zaa-|-(S,diacylglyceryl)Cys-, in which Xaa is hydrophobic (preferably Leu), and Yaa (Ala or Ser) and Zaa (Gly or Ala) have small, neutral side chains.</text>
        <dbReference type="EC" id="3.4.23.36"/>
    </reaction>
</comment>
<feature type="active site" evidence="9">
    <location>
        <position position="121"/>
    </location>
</feature>
<gene>
    <name evidence="9 11" type="primary">lspA</name>
    <name evidence="11" type="ORF">IAA28_04330</name>
</gene>
<evidence type="ECO:0000256" key="8">
    <source>
        <dbReference type="ARBA" id="ARBA00023136"/>
    </source>
</evidence>
<dbReference type="PRINTS" id="PR00781">
    <property type="entry name" value="LIPOSIGPTASE"/>
</dbReference>
<accession>A0A9D2AW13</accession>
<keyword evidence="7 9" id="KW-1133">Transmembrane helix</keyword>
<comment type="caution">
    <text evidence="9">Lacks conserved residue(s) required for the propagation of feature annotation.</text>
</comment>
<dbReference type="EMBL" id="DXEU01000074">
    <property type="protein sequence ID" value="HIX52015.1"/>
    <property type="molecule type" value="Genomic_DNA"/>
</dbReference>
<comment type="similarity">
    <text evidence="1 9 10">Belongs to the peptidase A8 family.</text>
</comment>
<dbReference type="EC" id="3.4.23.36" evidence="9"/>
<evidence type="ECO:0000313" key="11">
    <source>
        <dbReference type="EMBL" id="HIX52015.1"/>
    </source>
</evidence>
<protein>
    <recommendedName>
        <fullName evidence="9">Lipoprotein signal peptidase</fullName>
        <ecNumber evidence="9">3.4.23.36</ecNumber>
    </recommendedName>
    <alternativeName>
        <fullName evidence="9">Prolipoprotein signal peptidase</fullName>
    </alternativeName>
    <alternativeName>
        <fullName evidence="9">Signal peptidase II</fullName>
        <shortName evidence="9">SPase II</shortName>
    </alternativeName>
</protein>
<comment type="caution">
    <text evidence="11">The sequence shown here is derived from an EMBL/GenBank/DDBJ whole genome shotgun (WGS) entry which is preliminary data.</text>
</comment>
<dbReference type="HAMAP" id="MF_00161">
    <property type="entry name" value="LspA"/>
    <property type="match status" value="1"/>
</dbReference>
<dbReference type="AlphaFoldDB" id="A0A9D2AW13"/>
<keyword evidence="8 9" id="KW-0472">Membrane</keyword>
<evidence type="ECO:0000313" key="12">
    <source>
        <dbReference type="Proteomes" id="UP000886780"/>
    </source>
</evidence>
<evidence type="ECO:0000256" key="9">
    <source>
        <dbReference type="HAMAP-Rule" id="MF_00161"/>
    </source>
</evidence>
<evidence type="ECO:0000256" key="2">
    <source>
        <dbReference type="ARBA" id="ARBA00022475"/>
    </source>
</evidence>
<evidence type="ECO:0000256" key="1">
    <source>
        <dbReference type="ARBA" id="ARBA00006139"/>
    </source>
</evidence>
<evidence type="ECO:0000256" key="6">
    <source>
        <dbReference type="ARBA" id="ARBA00022801"/>
    </source>
</evidence>
<organism evidence="11 12">
    <name type="scientific">Candidatus Lachnoclostridium stercoripullorum</name>
    <dbReference type="NCBI Taxonomy" id="2838635"/>
    <lineage>
        <taxon>Bacteria</taxon>
        <taxon>Bacillati</taxon>
        <taxon>Bacillota</taxon>
        <taxon>Clostridia</taxon>
        <taxon>Lachnospirales</taxon>
        <taxon>Lachnospiraceae</taxon>
    </lineage>
</organism>
<keyword evidence="3 9" id="KW-0645">Protease</keyword>
<dbReference type="GO" id="GO:0006508">
    <property type="term" value="P:proteolysis"/>
    <property type="evidence" value="ECO:0007669"/>
    <property type="project" value="UniProtKB-KW"/>
</dbReference>
<evidence type="ECO:0000256" key="4">
    <source>
        <dbReference type="ARBA" id="ARBA00022692"/>
    </source>
</evidence>
<reference evidence="11" key="1">
    <citation type="journal article" date="2021" name="PeerJ">
        <title>Extensive microbial diversity within the chicken gut microbiome revealed by metagenomics and culture.</title>
        <authorList>
            <person name="Gilroy R."/>
            <person name="Ravi A."/>
            <person name="Getino M."/>
            <person name="Pursley I."/>
            <person name="Horton D.L."/>
            <person name="Alikhan N.F."/>
            <person name="Baker D."/>
            <person name="Gharbi K."/>
            <person name="Hall N."/>
            <person name="Watson M."/>
            <person name="Adriaenssens E.M."/>
            <person name="Foster-Nyarko E."/>
            <person name="Jarju S."/>
            <person name="Secka A."/>
            <person name="Antonio M."/>
            <person name="Oren A."/>
            <person name="Chaudhuri R.R."/>
            <person name="La Ragione R."/>
            <person name="Hildebrand F."/>
            <person name="Pallen M.J."/>
        </authorList>
    </citation>
    <scope>NUCLEOTIDE SEQUENCE</scope>
    <source>
        <strain evidence="11">ChiGjej4B4-12881</strain>
    </source>
</reference>
<feature type="active site" evidence="9">
    <location>
        <position position="137"/>
    </location>
</feature>